<dbReference type="PANTHER" id="PTHR11079">
    <property type="entry name" value="CYTOSINE DEAMINASE FAMILY MEMBER"/>
    <property type="match status" value="1"/>
</dbReference>
<keyword evidence="5 8" id="KW-0378">Hydrolase</keyword>
<comment type="subunit">
    <text evidence="2 8">Homodimer.</text>
</comment>
<comment type="caution">
    <text evidence="10">The sequence shown here is derived from an EMBL/GenBank/DDBJ whole genome shotgun (WGS) entry which is preliminary data.</text>
</comment>
<dbReference type="Gene3D" id="3.40.140.10">
    <property type="entry name" value="Cytidine Deaminase, domain 2"/>
    <property type="match status" value="1"/>
</dbReference>
<dbReference type="FunFam" id="3.40.140.10:FF:000005">
    <property type="entry name" value="tRNA-specific adenosine deaminase"/>
    <property type="match status" value="1"/>
</dbReference>
<evidence type="ECO:0000256" key="3">
    <source>
        <dbReference type="ARBA" id="ARBA00022694"/>
    </source>
</evidence>
<dbReference type="STRING" id="908337.HMPREF9257_0730"/>
<keyword evidence="4 8" id="KW-0479">Metal-binding</keyword>
<dbReference type="GO" id="GO:0008270">
    <property type="term" value="F:zinc ion binding"/>
    <property type="evidence" value="ECO:0007669"/>
    <property type="project" value="UniProtKB-UniRule"/>
</dbReference>
<dbReference type="NCBIfam" id="NF008113">
    <property type="entry name" value="PRK10860.1"/>
    <property type="match status" value="1"/>
</dbReference>
<dbReference type="InterPro" id="IPR016193">
    <property type="entry name" value="Cytidine_deaminase-like"/>
</dbReference>
<evidence type="ECO:0000256" key="4">
    <source>
        <dbReference type="ARBA" id="ARBA00022723"/>
    </source>
</evidence>
<keyword evidence="6 8" id="KW-0862">Zinc</keyword>
<comment type="catalytic activity">
    <reaction evidence="7 8">
        <text>adenosine(34) in tRNA + H2O + H(+) = inosine(34) in tRNA + NH4(+)</text>
        <dbReference type="Rhea" id="RHEA:43168"/>
        <dbReference type="Rhea" id="RHEA-COMP:10373"/>
        <dbReference type="Rhea" id="RHEA-COMP:10374"/>
        <dbReference type="ChEBI" id="CHEBI:15377"/>
        <dbReference type="ChEBI" id="CHEBI:15378"/>
        <dbReference type="ChEBI" id="CHEBI:28938"/>
        <dbReference type="ChEBI" id="CHEBI:74411"/>
        <dbReference type="ChEBI" id="CHEBI:82852"/>
        <dbReference type="EC" id="3.5.4.33"/>
    </reaction>
</comment>
<evidence type="ECO:0000256" key="5">
    <source>
        <dbReference type="ARBA" id="ARBA00022801"/>
    </source>
</evidence>
<proteinExistence type="inferred from homology"/>
<dbReference type="OrthoDB" id="9802676at2"/>
<dbReference type="SUPFAM" id="SSF53927">
    <property type="entry name" value="Cytidine deaminase-like"/>
    <property type="match status" value="1"/>
</dbReference>
<evidence type="ECO:0000256" key="7">
    <source>
        <dbReference type="ARBA" id="ARBA00048045"/>
    </source>
</evidence>
<keyword evidence="11" id="KW-1185">Reference proteome</keyword>
<dbReference type="CDD" id="cd01285">
    <property type="entry name" value="nucleoside_deaminase"/>
    <property type="match status" value="1"/>
</dbReference>
<evidence type="ECO:0000313" key="10">
    <source>
        <dbReference type="EMBL" id="EFR30674.1"/>
    </source>
</evidence>
<feature type="binding site" evidence="8">
    <location>
        <position position="97"/>
    </location>
    <ligand>
        <name>Zn(2+)</name>
        <dbReference type="ChEBI" id="CHEBI:29105"/>
        <note>catalytic</note>
    </ligand>
</feature>
<accession>E4KR17</accession>
<dbReference type="PROSITE" id="PS51747">
    <property type="entry name" value="CYT_DCMP_DEAMINASES_2"/>
    <property type="match status" value="1"/>
</dbReference>
<evidence type="ECO:0000313" key="11">
    <source>
        <dbReference type="Proteomes" id="UP000005990"/>
    </source>
</evidence>
<dbReference type="PANTHER" id="PTHR11079:SF202">
    <property type="entry name" value="TRNA-SPECIFIC ADENOSINE DEAMINASE"/>
    <property type="match status" value="1"/>
</dbReference>
<protein>
    <recommendedName>
        <fullName evidence="8">tRNA-specific adenosine deaminase</fullName>
        <ecNumber evidence="8">3.5.4.33</ecNumber>
    </recommendedName>
</protein>
<dbReference type="PROSITE" id="PS00903">
    <property type="entry name" value="CYT_DCMP_DEAMINASES_1"/>
    <property type="match status" value="1"/>
</dbReference>
<evidence type="ECO:0000259" key="9">
    <source>
        <dbReference type="PROSITE" id="PS51747"/>
    </source>
</evidence>
<evidence type="ECO:0000256" key="6">
    <source>
        <dbReference type="ARBA" id="ARBA00022833"/>
    </source>
</evidence>
<evidence type="ECO:0000256" key="8">
    <source>
        <dbReference type="HAMAP-Rule" id="MF_00972"/>
    </source>
</evidence>
<sequence length="175" mass="19899">MIHVDQLLEADRIHHETWMQEALKEADKALVLDEVPIGAVLVYQGQIVGRGHNVRESQERALGHAELMAIETANQQLGHWRLEEASLYVTLEPCPMCAGALMNCRIKEVIYGASDLKAGCAGTLMNLLEEDRFNHRAQVIQGVLEQECSHKLSQFFKDLRQRKKMSKARQTEHKE</sequence>
<reference evidence="10 11" key="1">
    <citation type="submission" date="2010-10" db="EMBL/GenBank/DDBJ databases">
        <authorList>
            <person name="Durkin A.S."/>
            <person name="Madupu R."/>
            <person name="Torralba M."/>
            <person name="Gillis M."/>
            <person name="Methe B."/>
            <person name="Sutton G."/>
            <person name="Nelson K.E."/>
        </authorList>
    </citation>
    <scope>NUCLEOTIDE SEQUENCE [LARGE SCALE GENOMIC DNA]</scope>
    <source>
        <strain evidence="10 11">ACS-139-V-Col8</strain>
    </source>
</reference>
<organism evidence="10 11">
    <name type="scientific">Eremococcus coleocola ACS-139-V-Col8</name>
    <dbReference type="NCBI Taxonomy" id="908337"/>
    <lineage>
        <taxon>Bacteria</taxon>
        <taxon>Bacillati</taxon>
        <taxon>Bacillota</taxon>
        <taxon>Bacilli</taxon>
        <taxon>Lactobacillales</taxon>
        <taxon>Aerococcaceae</taxon>
        <taxon>Eremococcus</taxon>
    </lineage>
</organism>
<comment type="cofactor">
    <cofactor evidence="8">
        <name>Zn(2+)</name>
        <dbReference type="ChEBI" id="CHEBI:29105"/>
    </cofactor>
    <text evidence="8">Binds 1 zinc ion per subunit.</text>
</comment>
<dbReference type="eggNOG" id="COG0590">
    <property type="taxonomic scope" value="Bacteria"/>
</dbReference>
<gene>
    <name evidence="8" type="primary">tadA</name>
    <name evidence="10" type="ORF">HMPREF9257_0730</name>
</gene>
<dbReference type="Proteomes" id="UP000005990">
    <property type="component" value="Unassembled WGS sequence"/>
</dbReference>
<dbReference type="RefSeq" id="WP_006418834.1">
    <property type="nucleotide sequence ID" value="NZ_AENN01000017.1"/>
</dbReference>
<dbReference type="GO" id="GO:0002100">
    <property type="term" value="P:tRNA wobble adenosine to inosine editing"/>
    <property type="evidence" value="ECO:0007669"/>
    <property type="project" value="UniProtKB-UniRule"/>
</dbReference>
<name>E4KR17_9LACT</name>
<evidence type="ECO:0000256" key="2">
    <source>
        <dbReference type="ARBA" id="ARBA00011738"/>
    </source>
</evidence>
<dbReference type="GO" id="GO:0052717">
    <property type="term" value="F:tRNA-specific adenosine-34 deaminase activity"/>
    <property type="evidence" value="ECO:0007669"/>
    <property type="project" value="UniProtKB-UniRule"/>
</dbReference>
<dbReference type="InterPro" id="IPR016192">
    <property type="entry name" value="APOBEC/CMP_deaminase_Zn-bd"/>
</dbReference>
<dbReference type="EC" id="3.5.4.33" evidence="8"/>
<keyword evidence="3 8" id="KW-0819">tRNA processing</keyword>
<evidence type="ECO:0000256" key="1">
    <source>
        <dbReference type="ARBA" id="ARBA00010669"/>
    </source>
</evidence>
<feature type="binding site" evidence="8">
    <location>
        <position position="64"/>
    </location>
    <ligand>
        <name>Zn(2+)</name>
        <dbReference type="ChEBI" id="CHEBI:29105"/>
        <note>catalytic</note>
    </ligand>
</feature>
<comment type="function">
    <text evidence="8">Catalyzes the deamination of adenosine to inosine at the wobble position 34 of tRNA(Arg2).</text>
</comment>
<dbReference type="EMBL" id="AENN01000017">
    <property type="protein sequence ID" value="EFR30674.1"/>
    <property type="molecule type" value="Genomic_DNA"/>
</dbReference>
<feature type="active site" description="Proton donor" evidence="8">
    <location>
        <position position="66"/>
    </location>
</feature>
<dbReference type="InterPro" id="IPR058535">
    <property type="entry name" value="MafB19-deam"/>
</dbReference>
<feature type="binding site" evidence="8">
    <location>
        <position position="94"/>
    </location>
    <ligand>
        <name>Zn(2+)</name>
        <dbReference type="ChEBI" id="CHEBI:29105"/>
        <note>catalytic</note>
    </ligand>
</feature>
<comment type="similarity">
    <text evidence="1">Belongs to the cytidine and deoxycytidylate deaminase family. ADAT2 subfamily.</text>
</comment>
<dbReference type="AlphaFoldDB" id="E4KR17"/>
<dbReference type="InterPro" id="IPR028883">
    <property type="entry name" value="tRNA_aden_deaminase"/>
</dbReference>
<dbReference type="InterPro" id="IPR002125">
    <property type="entry name" value="CMP_dCMP_dom"/>
</dbReference>
<dbReference type="Pfam" id="PF14437">
    <property type="entry name" value="MafB19-deam"/>
    <property type="match status" value="1"/>
</dbReference>
<feature type="domain" description="CMP/dCMP-type deaminase" evidence="9">
    <location>
        <begin position="13"/>
        <end position="131"/>
    </location>
</feature>
<dbReference type="HAMAP" id="MF_00972">
    <property type="entry name" value="tRNA_aden_deaminase"/>
    <property type="match status" value="1"/>
</dbReference>